<dbReference type="AlphaFoldDB" id="A0AAU9UF78"/>
<feature type="compositionally biased region" description="Polar residues" evidence="1">
    <location>
        <begin position="641"/>
        <end position="684"/>
    </location>
</feature>
<organism evidence="3 4">
    <name type="scientific">Euphydryas editha</name>
    <name type="common">Edith's checkerspot</name>
    <dbReference type="NCBI Taxonomy" id="104508"/>
    <lineage>
        <taxon>Eukaryota</taxon>
        <taxon>Metazoa</taxon>
        <taxon>Ecdysozoa</taxon>
        <taxon>Arthropoda</taxon>
        <taxon>Hexapoda</taxon>
        <taxon>Insecta</taxon>
        <taxon>Pterygota</taxon>
        <taxon>Neoptera</taxon>
        <taxon>Endopterygota</taxon>
        <taxon>Lepidoptera</taxon>
        <taxon>Glossata</taxon>
        <taxon>Ditrysia</taxon>
        <taxon>Papilionoidea</taxon>
        <taxon>Nymphalidae</taxon>
        <taxon>Nymphalinae</taxon>
        <taxon>Euphydryas</taxon>
    </lineage>
</organism>
<feature type="compositionally biased region" description="Polar residues" evidence="1">
    <location>
        <begin position="182"/>
        <end position="217"/>
    </location>
</feature>
<dbReference type="EMBL" id="CAKOGL010000016">
    <property type="protein sequence ID" value="CAH2096399.1"/>
    <property type="molecule type" value="Genomic_DNA"/>
</dbReference>
<evidence type="ECO:0000313" key="4">
    <source>
        <dbReference type="Proteomes" id="UP001153954"/>
    </source>
</evidence>
<evidence type="ECO:0000259" key="2">
    <source>
        <dbReference type="PROSITE" id="PS51457"/>
    </source>
</evidence>
<feature type="compositionally biased region" description="Low complexity" evidence="1">
    <location>
        <begin position="601"/>
        <end position="612"/>
    </location>
</feature>
<evidence type="ECO:0000313" key="3">
    <source>
        <dbReference type="EMBL" id="CAH2096399.1"/>
    </source>
</evidence>
<dbReference type="PROSITE" id="PS51457">
    <property type="entry name" value="BEN"/>
    <property type="match status" value="1"/>
</dbReference>
<dbReference type="Pfam" id="PF10523">
    <property type="entry name" value="BEN"/>
    <property type="match status" value="1"/>
</dbReference>
<feature type="region of interest" description="Disordered" evidence="1">
    <location>
        <begin position="127"/>
        <end position="264"/>
    </location>
</feature>
<feature type="region of interest" description="Disordered" evidence="1">
    <location>
        <begin position="328"/>
        <end position="347"/>
    </location>
</feature>
<dbReference type="GO" id="GO:0003677">
    <property type="term" value="F:DNA binding"/>
    <property type="evidence" value="ECO:0007669"/>
    <property type="project" value="InterPro"/>
</dbReference>
<feature type="region of interest" description="Disordered" evidence="1">
    <location>
        <begin position="445"/>
        <end position="532"/>
    </location>
</feature>
<protein>
    <recommendedName>
        <fullName evidence="2">BEN domain-containing protein</fullName>
    </recommendedName>
</protein>
<feature type="compositionally biased region" description="Low complexity" evidence="1">
    <location>
        <begin position="493"/>
        <end position="508"/>
    </location>
</feature>
<evidence type="ECO:0000256" key="1">
    <source>
        <dbReference type="SAM" id="MobiDB-lite"/>
    </source>
</evidence>
<keyword evidence="4" id="KW-1185">Reference proteome</keyword>
<feature type="compositionally biased region" description="Low complexity" evidence="1">
    <location>
        <begin position="900"/>
        <end position="911"/>
    </location>
</feature>
<proteinExistence type="predicted"/>
<sequence>MIRRMDHSRRAFYVVQFLELPFEGIDDYVCVPNPWVKVRKATKNKSVVAYPQDEDPFVTRDRVKNEERCNDAWRYYMASIKYETDSFEDAEYWIATSNYNALSIEGELKTTEPEFWLNKKLRIANRNHSSKLNDNPRKPLPRMSIKRPLLPEPNKQLHGKQMKLDDAAQSSSAVVTDANAEPGSSRQEQSIIAQDNQPMESAQKETTASDSNGTSKSSQRKDKNLQESSSTIMEQSSVTTQNQSQGGAQIQKMRSGNSRKSTSLLRSMAISSKKINDVPRINLKRSSNVNTVDPPNIVQSFTNVASASQSGLSSPIKHPRYVRQLDGQRSLPNQQQSPTQSYQNQHIPTNQNNYEQDLLRKSAKRALSIEGDLKTTDIEPEFSLNKQLRIANRNHSSKLNDNPRKPLPRMSIKRPLLPEPNKQLNGKQMKLDDAVQSSCAVVTDANAEPGSSRQEQSIIAQDNQPMESAQKETTASDSNGTSKSSQRKDENLQESSSTIIEQSSVTTQNQSQGGAQIQKMRSGNSRKSTSLLRSMAISSQEINDVPRINLKSSSNVNTVDPRNIVQSFTNVASASQSGLSSPIKQPRYVRQLDGQRSLPDQQQSPTQSYQNQHIPTNQNNFEQDLLRKSAEHNNYEHRPNSRTIRMSTPSIGQNSIIPSSPLYQTSELPQQRQSHPSQQDSIRQPQKPKIRISISTKPKNNQQTPTLQVTKETLSPILTKVLNSVRQALSATDNQYLQNEQQFQGNHSERALVNENHLSEIDNTLETDEWMKEETPSAHHGANSDSDTVIDHEVTSDHEMSADEAPIEITNNFYGHEITSGSSSADRPIAAQNSTNHQTHSRVVLMQQMLDNFDTLFIQMGSTYRDTTDMYNTLRSLMLDTAQTYKKLIEEVSQFHEESTQYSTTQYTSTQDQHSHDDANRTPKTKHNSWRLVLPPEYDPRDTKWTLKYRTYLPGLVELMPQSGVYVSYGDLKYSQQVSKDCKSLAKRLLSEIFNRNALSVCLSMTERAQTPDNIGYNIRPELDVNACTVLLNFVIEHGLQRGWNTDLQPILSTLHSKIKEIRFKYGVVVQC</sequence>
<feature type="domain" description="BEN" evidence="2">
    <location>
        <begin position="962"/>
        <end position="1066"/>
    </location>
</feature>
<reference evidence="3" key="1">
    <citation type="submission" date="2022-03" db="EMBL/GenBank/DDBJ databases">
        <authorList>
            <person name="Tunstrom K."/>
        </authorList>
    </citation>
    <scope>NUCLEOTIDE SEQUENCE</scope>
</reference>
<dbReference type="InterPro" id="IPR018379">
    <property type="entry name" value="BEN_domain"/>
</dbReference>
<gene>
    <name evidence="3" type="ORF">EEDITHA_LOCUS11747</name>
</gene>
<feature type="compositionally biased region" description="Low complexity" evidence="1">
    <location>
        <begin position="332"/>
        <end position="345"/>
    </location>
</feature>
<feature type="region of interest" description="Disordered" evidence="1">
    <location>
        <begin position="900"/>
        <end position="928"/>
    </location>
</feature>
<name>A0AAU9UF78_EUPED</name>
<feature type="region of interest" description="Disordered" evidence="1">
    <location>
        <begin position="389"/>
        <end position="424"/>
    </location>
</feature>
<feature type="compositionally biased region" description="Polar residues" evidence="1">
    <location>
        <begin position="509"/>
        <end position="532"/>
    </location>
</feature>
<accession>A0AAU9UF78</accession>
<feature type="region of interest" description="Disordered" evidence="1">
    <location>
        <begin position="634"/>
        <end position="687"/>
    </location>
</feature>
<feature type="compositionally biased region" description="Polar residues" evidence="1">
    <location>
        <begin position="449"/>
        <end position="484"/>
    </location>
</feature>
<feature type="region of interest" description="Disordered" evidence="1">
    <location>
        <begin position="593"/>
        <end position="616"/>
    </location>
</feature>
<feature type="compositionally biased region" description="Polar residues" evidence="1">
    <location>
        <begin position="226"/>
        <end position="264"/>
    </location>
</feature>
<comment type="caution">
    <text evidence="3">The sequence shown here is derived from an EMBL/GenBank/DDBJ whole genome shotgun (WGS) entry which is preliminary data.</text>
</comment>
<dbReference type="Proteomes" id="UP001153954">
    <property type="component" value="Unassembled WGS sequence"/>
</dbReference>